<protein>
    <submittedName>
        <fullName evidence="3">Four-helix bundle copper-binding protein</fullName>
    </submittedName>
</protein>
<feature type="signal peptide" evidence="2">
    <location>
        <begin position="1"/>
        <end position="28"/>
    </location>
</feature>
<sequence>MEKEISRKQLLGWTGAAFAAMASASVFAHDHEHDPKKGKKGSKKEQAPKASRQPVGAIDAAAQCVVKGQICINMCIEFLGEGHQEMADCLRSVEETSALCEAFIKLASRKSPGTKKLASLCLESCERCAAQCDKHADHHQECKDCSDSCKACIEEFKKIIAA</sequence>
<dbReference type="Proteomes" id="UP001580391">
    <property type="component" value="Unassembled WGS sequence"/>
</dbReference>
<name>A0ABV5BLV0_9LEPT</name>
<dbReference type="InterPro" id="IPR005560">
    <property type="entry name" value="Csp_YhjQ"/>
</dbReference>
<evidence type="ECO:0000256" key="2">
    <source>
        <dbReference type="SAM" id="SignalP"/>
    </source>
</evidence>
<feature type="chain" id="PRO_5046948181" evidence="2">
    <location>
        <begin position="29"/>
        <end position="162"/>
    </location>
</feature>
<accession>A0ABV5BLV0</accession>
<keyword evidence="2" id="KW-0732">Signal</keyword>
<evidence type="ECO:0000313" key="4">
    <source>
        <dbReference type="Proteomes" id="UP001580391"/>
    </source>
</evidence>
<dbReference type="Gene3D" id="1.20.1270.360">
    <property type="match status" value="1"/>
</dbReference>
<evidence type="ECO:0000313" key="3">
    <source>
        <dbReference type="EMBL" id="MFB5736293.1"/>
    </source>
</evidence>
<dbReference type="PANTHER" id="PTHR37310">
    <property type="entry name" value="CYTOPLASMIC PROTEIN-RELATED"/>
    <property type="match status" value="1"/>
</dbReference>
<organism evidence="3 4">
    <name type="scientific">Leptospira wolffii</name>
    <dbReference type="NCBI Taxonomy" id="409998"/>
    <lineage>
        <taxon>Bacteria</taxon>
        <taxon>Pseudomonadati</taxon>
        <taxon>Spirochaetota</taxon>
        <taxon>Spirochaetia</taxon>
        <taxon>Leptospirales</taxon>
        <taxon>Leptospiraceae</taxon>
        <taxon>Leptospira</taxon>
    </lineage>
</organism>
<comment type="caution">
    <text evidence="3">The sequence shown here is derived from an EMBL/GenBank/DDBJ whole genome shotgun (WGS) entry which is preliminary data.</text>
</comment>
<keyword evidence="4" id="KW-1185">Reference proteome</keyword>
<gene>
    <name evidence="3" type="ORF">ACE5IX_07245</name>
</gene>
<dbReference type="EMBL" id="JBHILJ010000003">
    <property type="protein sequence ID" value="MFB5736293.1"/>
    <property type="molecule type" value="Genomic_DNA"/>
</dbReference>
<dbReference type="Pfam" id="PF03860">
    <property type="entry name" value="Csp"/>
    <property type="match status" value="1"/>
</dbReference>
<reference evidence="3 4" key="1">
    <citation type="submission" date="2024-09" db="EMBL/GenBank/DDBJ databases">
        <title>Taxonomic and Genotyping Characterization of Leptospira Strains isolated from Multiple Sources in Colombia highlights the importance of intermediate species.</title>
        <authorList>
            <person name="Torres Higuera L."/>
            <person name="Rojas Tapias D."/>
            <person name="Jimenez Velasquez S."/>
            <person name="Renjifo Ibanez C."/>
        </authorList>
    </citation>
    <scope>NUCLEOTIDE SEQUENCE [LARGE SCALE GENOMIC DNA]</scope>
    <source>
        <strain evidence="3 4">Lep080</strain>
    </source>
</reference>
<proteinExistence type="predicted"/>
<dbReference type="PANTHER" id="PTHR37310:SF1">
    <property type="entry name" value="CYTOPLASMIC PROTEIN"/>
    <property type="match status" value="1"/>
</dbReference>
<dbReference type="RefSeq" id="WP_375516867.1">
    <property type="nucleotide sequence ID" value="NZ_JBHILI010000004.1"/>
</dbReference>
<feature type="region of interest" description="Disordered" evidence="1">
    <location>
        <begin position="29"/>
        <end position="54"/>
    </location>
</feature>
<dbReference type="InterPro" id="IPR030913">
    <property type="entry name" value="Csp1_Cys_rich"/>
</dbReference>
<evidence type="ECO:0000256" key="1">
    <source>
        <dbReference type="SAM" id="MobiDB-lite"/>
    </source>
</evidence>
<dbReference type="NCBIfam" id="TIGR04401">
    <property type="entry name" value="TAT_Cys_rich"/>
    <property type="match status" value="1"/>
</dbReference>